<protein>
    <submittedName>
        <fullName evidence="2">ASCH domain-containing protein</fullName>
    </submittedName>
</protein>
<dbReference type="InterPro" id="IPR015947">
    <property type="entry name" value="PUA-like_sf"/>
</dbReference>
<keyword evidence="3" id="KW-1185">Reference proteome</keyword>
<dbReference type="Gene3D" id="3.10.400.10">
    <property type="entry name" value="Sulfate adenylyltransferase"/>
    <property type="match status" value="1"/>
</dbReference>
<dbReference type="InterPro" id="IPR009326">
    <property type="entry name" value="DUF984"/>
</dbReference>
<feature type="domain" description="ASCH" evidence="1">
    <location>
        <begin position="1"/>
        <end position="118"/>
    </location>
</feature>
<evidence type="ECO:0000313" key="2">
    <source>
        <dbReference type="EMBL" id="MRI86343.1"/>
    </source>
</evidence>
<name>A0A6I2H145_9LACT</name>
<dbReference type="SMART" id="SM01022">
    <property type="entry name" value="ASCH"/>
    <property type="match status" value="1"/>
</dbReference>
<evidence type="ECO:0000313" key="3">
    <source>
        <dbReference type="Proteomes" id="UP000430975"/>
    </source>
</evidence>
<dbReference type="Proteomes" id="UP000430975">
    <property type="component" value="Unassembled WGS sequence"/>
</dbReference>
<dbReference type="PIRSF" id="PIRSF021320">
    <property type="entry name" value="DUF984"/>
    <property type="match status" value="1"/>
</dbReference>
<dbReference type="InterPro" id="IPR007374">
    <property type="entry name" value="ASCH_domain"/>
</dbReference>
<sequence>MADELAHLVLQGKKTGTSSGYELYFLPGETETVPQIGQIDIVLDGREQPVGVIQNIAITVLPFKEVSDEQARKEGEGDLSLDYWRRVHIEFFKPYYAEVNLEFSEETQVLYEEFKVIYPN</sequence>
<dbReference type="PANTHER" id="PTHR39203:SF1">
    <property type="entry name" value="CYTOPLASMIC PROTEIN"/>
    <property type="match status" value="1"/>
</dbReference>
<evidence type="ECO:0000259" key="1">
    <source>
        <dbReference type="SMART" id="SM01022"/>
    </source>
</evidence>
<dbReference type="CDD" id="cd06553">
    <property type="entry name" value="ASCH_Ef3133_like"/>
    <property type="match status" value="1"/>
</dbReference>
<dbReference type="AlphaFoldDB" id="A0A6I2H145"/>
<dbReference type="Pfam" id="PF04266">
    <property type="entry name" value="ASCH"/>
    <property type="match status" value="1"/>
</dbReference>
<comment type="caution">
    <text evidence="2">The sequence shown here is derived from an EMBL/GenBank/DDBJ whole genome shotgun (WGS) entry which is preliminary data.</text>
</comment>
<accession>A0A6I2H145</accession>
<organism evidence="2 3">
    <name type="scientific">Fundicoccus ignavus</name>
    <dbReference type="NCBI Taxonomy" id="2664442"/>
    <lineage>
        <taxon>Bacteria</taxon>
        <taxon>Bacillati</taxon>
        <taxon>Bacillota</taxon>
        <taxon>Bacilli</taxon>
        <taxon>Lactobacillales</taxon>
        <taxon>Aerococcaceae</taxon>
        <taxon>Fundicoccus</taxon>
    </lineage>
</organism>
<reference evidence="2 3" key="1">
    <citation type="submission" date="2019-11" db="EMBL/GenBank/DDBJ databases">
        <title>Characterisation of Fundicoccus ignavus gen. nov. sp. nov., a novel genus of the family Aerococcaceae isolated from bulk tank milk.</title>
        <authorList>
            <person name="Siebert A."/>
            <person name="Huptas C."/>
            <person name="Wenning M."/>
            <person name="Scherer S."/>
            <person name="Doll E.V."/>
        </authorList>
    </citation>
    <scope>NUCLEOTIDE SEQUENCE [LARGE SCALE GENOMIC DNA]</scope>
    <source>
        <strain evidence="2 3">WS4759</strain>
    </source>
</reference>
<gene>
    <name evidence="2" type="ORF">GIY09_10855</name>
</gene>
<dbReference type="SUPFAM" id="SSF88697">
    <property type="entry name" value="PUA domain-like"/>
    <property type="match status" value="1"/>
</dbReference>
<dbReference type="EMBL" id="WJQS01000012">
    <property type="protein sequence ID" value="MRI86343.1"/>
    <property type="molecule type" value="Genomic_DNA"/>
</dbReference>
<dbReference type="PANTHER" id="PTHR39203">
    <property type="entry name" value="CYTOPLASMIC PROTEIN-RELATED"/>
    <property type="match status" value="1"/>
</dbReference>
<proteinExistence type="predicted"/>